<feature type="region of interest" description="Disordered" evidence="5">
    <location>
        <begin position="320"/>
        <end position="409"/>
    </location>
</feature>
<dbReference type="CDD" id="cd13153">
    <property type="entry name" value="KOW_GPKOW_B"/>
    <property type="match status" value="1"/>
</dbReference>
<comment type="subcellular location">
    <subcellularLocation>
        <location evidence="1">Nucleus</location>
    </subcellularLocation>
</comment>
<feature type="domain" description="G-patch" evidence="6">
    <location>
        <begin position="174"/>
        <end position="220"/>
    </location>
</feature>
<evidence type="ECO:0000256" key="2">
    <source>
        <dbReference type="ARBA" id="ARBA00010966"/>
    </source>
</evidence>
<dbReference type="InterPro" id="IPR045166">
    <property type="entry name" value="Spp2-like"/>
</dbReference>
<evidence type="ECO:0000259" key="6">
    <source>
        <dbReference type="PROSITE" id="PS50174"/>
    </source>
</evidence>
<keyword evidence="8" id="KW-1185">Reference proteome</keyword>
<dbReference type="SMART" id="SM00443">
    <property type="entry name" value="G_patch"/>
    <property type="match status" value="1"/>
</dbReference>
<sequence>MAADEAGSASGGAYANGAAQANGGALAPATNGGSGFSLSFSAAGARKRPAPAGKRVIPRLENTFRVSSSAGSRKFDPSRFLPEHMDDALGADADRFELAAPEAAVEVTYGLQMRAAPRNGDTGAGLSGAGGGSVPAAALGRFQNTREWEAAKLRDDVTRLPDVASLDAYEAMPVEAFGEAMMRGMGWQEGKGVGRNPDKVVEAVEFVARPPQLGLGATPSLAPKKEKRVIRQGETRGPKPDLVYINAEGVQKNVKTLDAKLVQREVKGAAAGKTMRIVAGTHAGLLCEVLAVEPKVADRSQRATVRLQPSDQAVSVRVRELGERWESPAEPDDAAAPGSSRGDGGRGRCGSAAEAEADGGVASGSKRKHKEKHKRREREKERGGSEERKRSRAEEGFRDAPAREADAAPRAPSWLAPHILVKVIDKHLCGGRLYLRKAEVVDVPAPTRCALLLPDTGETVADVHEDQVETVVPRELGARVLVVAGPHRGQRAWLLSRSGAAGVAAVQLAAELDVMRLGFDQISHFVGEAGEDE</sequence>
<dbReference type="PANTHER" id="PTHR15818">
    <property type="entry name" value="G PATCH AND KOW-CONTAINING"/>
    <property type="match status" value="1"/>
</dbReference>
<keyword evidence="4" id="KW-0539">Nucleus</keyword>
<gene>
    <name evidence="7" type="ORF">WJX81_001675</name>
</gene>
<dbReference type="InterPro" id="IPR000467">
    <property type="entry name" value="G_patch_dom"/>
</dbReference>
<proteinExistence type="inferred from homology"/>
<feature type="compositionally biased region" description="Basic residues" evidence="5">
    <location>
        <begin position="365"/>
        <end position="377"/>
    </location>
</feature>
<dbReference type="Gene3D" id="2.30.30.140">
    <property type="match status" value="1"/>
</dbReference>
<comment type="caution">
    <text evidence="7">The sequence shown here is derived from an EMBL/GenBank/DDBJ whole genome shotgun (WGS) entry which is preliminary data.</text>
</comment>
<evidence type="ECO:0000256" key="3">
    <source>
        <dbReference type="ARBA" id="ARBA00022737"/>
    </source>
</evidence>
<evidence type="ECO:0000256" key="4">
    <source>
        <dbReference type="ARBA" id="ARBA00023242"/>
    </source>
</evidence>
<feature type="region of interest" description="Disordered" evidence="5">
    <location>
        <begin position="1"/>
        <end position="28"/>
    </location>
</feature>
<comment type="similarity">
    <text evidence="2">Belongs to the MOS2 family.</text>
</comment>
<dbReference type="GO" id="GO:0000398">
    <property type="term" value="P:mRNA splicing, via spliceosome"/>
    <property type="evidence" value="ECO:0007669"/>
    <property type="project" value="InterPro"/>
</dbReference>
<protein>
    <recommendedName>
        <fullName evidence="6">G-patch domain-containing protein</fullName>
    </recommendedName>
</protein>
<keyword evidence="3" id="KW-0677">Repeat</keyword>
<reference evidence="7 8" key="1">
    <citation type="journal article" date="2024" name="Nat. Commun.">
        <title>Phylogenomics reveals the evolutionary origins of lichenization in chlorophyte algae.</title>
        <authorList>
            <person name="Puginier C."/>
            <person name="Libourel C."/>
            <person name="Otte J."/>
            <person name="Skaloud P."/>
            <person name="Haon M."/>
            <person name="Grisel S."/>
            <person name="Petersen M."/>
            <person name="Berrin J.G."/>
            <person name="Delaux P.M."/>
            <person name="Dal Grande F."/>
            <person name="Keller J."/>
        </authorList>
    </citation>
    <scope>NUCLEOTIDE SEQUENCE [LARGE SCALE GENOMIC DNA]</scope>
    <source>
        <strain evidence="7 8">SAG 245.80</strain>
    </source>
</reference>
<dbReference type="GO" id="GO:0005681">
    <property type="term" value="C:spliceosomal complex"/>
    <property type="evidence" value="ECO:0007669"/>
    <property type="project" value="TreeGrafter"/>
</dbReference>
<evidence type="ECO:0000256" key="1">
    <source>
        <dbReference type="ARBA" id="ARBA00004123"/>
    </source>
</evidence>
<dbReference type="Pfam" id="PF12656">
    <property type="entry name" value="G-patch_2"/>
    <property type="match status" value="1"/>
</dbReference>
<dbReference type="AlphaFoldDB" id="A0AAW1SH55"/>
<organism evidence="7 8">
    <name type="scientific">Elliptochloris bilobata</name>
    <dbReference type="NCBI Taxonomy" id="381761"/>
    <lineage>
        <taxon>Eukaryota</taxon>
        <taxon>Viridiplantae</taxon>
        <taxon>Chlorophyta</taxon>
        <taxon>core chlorophytes</taxon>
        <taxon>Trebouxiophyceae</taxon>
        <taxon>Trebouxiophyceae incertae sedis</taxon>
        <taxon>Elliptochloris clade</taxon>
        <taxon>Elliptochloris</taxon>
    </lineage>
</organism>
<feature type="compositionally biased region" description="Basic and acidic residues" evidence="5">
    <location>
        <begin position="378"/>
        <end position="407"/>
    </location>
</feature>
<dbReference type="EMBL" id="JALJOU010000003">
    <property type="protein sequence ID" value="KAK9845269.1"/>
    <property type="molecule type" value="Genomic_DNA"/>
</dbReference>
<name>A0AAW1SH55_9CHLO</name>
<evidence type="ECO:0000313" key="7">
    <source>
        <dbReference type="EMBL" id="KAK9845269.1"/>
    </source>
</evidence>
<dbReference type="SMART" id="SM00739">
    <property type="entry name" value="KOW"/>
    <property type="match status" value="2"/>
</dbReference>
<accession>A0AAW1SH55</accession>
<dbReference type="InterPro" id="IPR005824">
    <property type="entry name" value="KOW"/>
</dbReference>
<evidence type="ECO:0000313" key="8">
    <source>
        <dbReference type="Proteomes" id="UP001445335"/>
    </source>
</evidence>
<dbReference type="InterPro" id="IPR041994">
    <property type="entry name" value="GPKOW_KOW2"/>
</dbReference>
<dbReference type="GO" id="GO:0003676">
    <property type="term" value="F:nucleic acid binding"/>
    <property type="evidence" value="ECO:0007669"/>
    <property type="project" value="InterPro"/>
</dbReference>
<dbReference type="Pfam" id="PF25088">
    <property type="entry name" value="GPKOW_C"/>
    <property type="match status" value="1"/>
</dbReference>
<dbReference type="PANTHER" id="PTHR15818:SF2">
    <property type="entry name" value="G-PATCH DOMAIN AND KOW MOTIFS-CONTAINING PROTEIN"/>
    <property type="match status" value="1"/>
</dbReference>
<evidence type="ECO:0000256" key="5">
    <source>
        <dbReference type="SAM" id="MobiDB-lite"/>
    </source>
</evidence>
<dbReference type="InterPro" id="IPR026822">
    <property type="entry name" value="Spp2/MOS2_G-patch"/>
</dbReference>
<dbReference type="PROSITE" id="PS50174">
    <property type="entry name" value="G_PATCH"/>
    <property type="match status" value="1"/>
</dbReference>
<dbReference type="Proteomes" id="UP001445335">
    <property type="component" value="Unassembled WGS sequence"/>
</dbReference>